<proteinExistence type="predicted"/>
<dbReference type="GO" id="GO:0005739">
    <property type="term" value="C:mitochondrion"/>
    <property type="evidence" value="ECO:0007669"/>
    <property type="project" value="TreeGrafter"/>
</dbReference>
<dbReference type="PANTHER" id="PTHR18895">
    <property type="entry name" value="HEMK METHYLTRANSFERASE"/>
    <property type="match status" value="1"/>
</dbReference>
<reference evidence="2" key="1">
    <citation type="submission" date="2020-01" db="EMBL/GenBank/DDBJ databases">
        <authorList>
            <consortium name="DOE Joint Genome Institute"/>
            <person name="Haridas S."/>
            <person name="Albert R."/>
            <person name="Binder M."/>
            <person name="Bloem J."/>
            <person name="Labutti K."/>
            <person name="Salamov A."/>
            <person name="Andreopoulos B."/>
            <person name="Baker S.E."/>
            <person name="Barry K."/>
            <person name="Bills G."/>
            <person name="Bluhm B.H."/>
            <person name="Cannon C."/>
            <person name="Castanera R."/>
            <person name="Culley D.E."/>
            <person name="Daum C."/>
            <person name="Ezra D."/>
            <person name="Gonzalez J.B."/>
            <person name="Henrissat B."/>
            <person name="Kuo A."/>
            <person name="Liang C."/>
            <person name="Lipzen A."/>
            <person name="Lutzoni F."/>
            <person name="Magnuson J."/>
            <person name="Mondo S."/>
            <person name="Nolan M."/>
            <person name="Ohm R."/>
            <person name="Pangilinan J."/>
            <person name="Park H.-J."/>
            <person name="Ramirez L."/>
            <person name="Alfaro M."/>
            <person name="Sun H."/>
            <person name="Tritt A."/>
            <person name="Yoshinaga Y."/>
            <person name="Zwiers L.-H."/>
            <person name="Turgeon B.G."/>
            <person name="Goodwin S.B."/>
            <person name="Spatafora J.W."/>
            <person name="Crous P.W."/>
            <person name="Grigoriev I.V."/>
        </authorList>
    </citation>
    <scope>NUCLEOTIDE SEQUENCE</scope>
    <source>
        <strain evidence="2">P77</strain>
    </source>
</reference>
<evidence type="ECO:0000313" key="3">
    <source>
        <dbReference type="Proteomes" id="UP000800040"/>
    </source>
</evidence>
<dbReference type="OrthoDB" id="10017101at2759"/>
<evidence type="ECO:0000259" key="1">
    <source>
        <dbReference type="Pfam" id="PF05175"/>
    </source>
</evidence>
<sequence>MAEIPIYQALTQHLAKSNYVFVCPSPETQGRVIEKRRSDVSTEDAQNAHDFFGWNLPCTRETLKSIIPDQVFESLYQASVITQGDDKSYYRSTIRVSNLYLPTLQSRDSTAAPLYYIHSSFPASADSVFCGPDTYLFVSFLQNIGRHLPQAPGSIIDVCCGSGAGALHMARTYPQAKTVGLDLNPRALRLATVNAQLAGVQVSFSESNLYAALPDTMKSYAVDLIVSNPPYIASGTDGEDLPMFADGGAGFGLDISIRVVEEGMKVLSPHGVIVVYTGVAIQTSDPGHDIFLEKLKHVEDAELAEYTILHPDMWPEEIGKGAYADVCRIQVVGAVLRRNAKSMEEVKTASRKRWAV</sequence>
<dbReference type="PROSITE" id="PS00092">
    <property type="entry name" value="N6_MTASE"/>
    <property type="match status" value="1"/>
</dbReference>
<dbReference type="InterPro" id="IPR029063">
    <property type="entry name" value="SAM-dependent_MTases_sf"/>
</dbReference>
<keyword evidence="2" id="KW-0808">Transferase</keyword>
<name>A0A6A5K596_9PLEO</name>
<dbReference type="GO" id="GO:0008757">
    <property type="term" value="F:S-adenosylmethionine-dependent methyltransferase activity"/>
    <property type="evidence" value="ECO:0007669"/>
    <property type="project" value="UniProtKB-ARBA"/>
</dbReference>
<dbReference type="GO" id="GO:0032259">
    <property type="term" value="P:methylation"/>
    <property type="evidence" value="ECO:0007669"/>
    <property type="project" value="UniProtKB-KW"/>
</dbReference>
<dbReference type="PANTHER" id="PTHR18895:SF74">
    <property type="entry name" value="MTRF1L RELEASE FACTOR GLUTAMINE METHYLTRANSFERASE"/>
    <property type="match status" value="1"/>
</dbReference>
<dbReference type="Pfam" id="PF05175">
    <property type="entry name" value="MTS"/>
    <property type="match status" value="1"/>
</dbReference>
<feature type="domain" description="Methyltransferase small" evidence="1">
    <location>
        <begin position="147"/>
        <end position="234"/>
    </location>
</feature>
<protein>
    <submittedName>
        <fullName evidence="2">S-adenosyl-L-methionine-dependent methyltransferase</fullName>
    </submittedName>
</protein>
<dbReference type="EMBL" id="ML975362">
    <property type="protein sequence ID" value="KAF1831510.1"/>
    <property type="molecule type" value="Genomic_DNA"/>
</dbReference>
<accession>A0A6A5K596</accession>
<gene>
    <name evidence="2" type="ORF">BDW02DRAFT_48236</name>
</gene>
<dbReference type="InterPro" id="IPR002052">
    <property type="entry name" value="DNA_methylase_N6_adenine_CS"/>
</dbReference>
<dbReference type="InterPro" id="IPR050320">
    <property type="entry name" value="N5-glutamine_MTase"/>
</dbReference>
<keyword evidence="3" id="KW-1185">Reference proteome</keyword>
<dbReference type="GO" id="GO:0003676">
    <property type="term" value="F:nucleic acid binding"/>
    <property type="evidence" value="ECO:0007669"/>
    <property type="project" value="InterPro"/>
</dbReference>
<evidence type="ECO:0000313" key="2">
    <source>
        <dbReference type="EMBL" id="KAF1831510.1"/>
    </source>
</evidence>
<dbReference type="AlphaFoldDB" id="A0A6A5K596"/>
<dbReference type="Proteomes" id="UP000800040">
    <property type="component" value="Unassembled WGS sequence"/>
</dbReference>
<organism evidence="2 3">
    <name type="scientific">Decorospora gaudefroyi</name>
    <dbReference type="NCBI Taxonomy" id="184978"/>
    <lineage>
        <taxon>Eukaryota</taxon>
        <taxon>Fungi</taxon>
        <taxon>Dikarya</taxon>
        <taxon>Ascomycota</taxon>
        <taxon>Pezizomycotina</taxon>
        <taxon>Dothideomycetes</taxon>
        <taxon>Pleosporomycetidae</taxon>
        <taxon>Pleosporales</taxon>
        <taxon>Pleosporineae</taxon>
        <taxon>Pleosporaceae</taxon>
        <taxon>Decorospora</taxon>
    </lineage>
</organism>
<keyword evidence="2" id="KW-0489">Methyltransferase</keyword>
<dbReference type="InterPro" id="IPR007848">
    <property type="entry name" value="Small_mtfrase_dom"/>
</dbReference>
<dbReference type="CDD" id="cd02440">
    <property type="entry name" value="AdoMet_MTases"/>
    <property type="match status" value="1"/>
</dbReference>
<dbReference type="SUPFAM" id="SSF53335">
    <property type="entry name" value="S-adenosyl-L-methionine-dependent methyltransferases"/>
    <property type="match status" value="1"/>
</dbReference>
<dbReference type="Gene3D" id="3.40.50.150">
    <property type="entry name" value="Vaccinia Virus protein VP39"/>
    <property type="match status" value="1"/>
</dbReference>